<evidence type="ECO:0000256" key="3">
    <source>
        <dbReference type="ARBA" id="ARBA00022555"/>
    </source>
</evidence>
<dbReference type="InterPro" id="IPR036621">
    <property type="entry name" value="Anticodon-bd_dom_sf"/>
</dbReference>
<comment type="similarity">
    <text evidence="1 13">Belongs to the class-II aminoacyl-tRNA synthetase family.</text>
</comment>
<evidence type="ECO:0000256" key="5">
    <source>
        <dbReference type="ARBA" id="ARBA00022723"/>
    </source>
</evidence>
<evidence type="ECO:0000313" key="14">
    <source>
        <dbReference type="EMBL" id="USF24822.1"/>
    </source>
</evidence>
<evidence type="ECO:0000256" key="11">
    <source>
        <dbReference type="ARBA" id="ARBA00023146"/>
    </source>
</evidence>
<dbReference type="Pfam" id="PF03129">
    <property type="entry name" value="HGTP_anticodon"/>
    <property type="match status" value="1"/>
</dbReference>
<dbReference type="PROSITE" id="PS51880">
    <property type="entry name" value="TGS"/>
    <property type="match status" value="1"/>
</dbReference>
<dbReference type="GO" id="GO:0005737">
    <property type="term" value="C:cytoplasm"/>
    <property type="evidence" value="ECO:0007669"/>
    <property type="project" value="UniProtKB-SubCell"/>
</dbReference>
<reference evidence="14" key="3">
    <citation type="submission" date="2022-06" db="EMBL/GenBank/DDBJ databases">
        <title>Resources to Facilitate Use of the Altered Schaedler Flora (ASF) Mouse Model to Study Microbiome Function.</title>
        <authorList>
            <person name="Proctor A."/>
            <person name="Parvinroo S."/>
            <person name="Richie T."/>
            <person name="Jia X."/>
            <person name="Lee S.T.M."/>
            <person name="Karp P.D."/>
            <person name="Paley S."/>
            <person name="Kostic A.D."/>
            <person name="Pierre J.F."/>
            <person name="Wannemuehler M.J."/>
            <person name="Phillips G.J."/>
        </authorList>
    </citation>
    <scope>NUCLEOTIDE SEQUENCE</scope>
    <source>
        <strain evidence="14">ASF457</strain>
    </source>
</reference>
<keyword evidence="6 13" id="KW-0547">Nucleotide-binding</keyword>
<keyword evidence="10 13" id="KW-0648">Protein biosynthesis</keyword>
<dbReference type="SUPFAM" id="SSF55681">
    <property type="entry name" value="Class II aaRS and biotin synthetases"/>
    <property type="match status" value="1"/>
</dbReference>
<dbReference type="SUPFAM" id="SSF81271">
    <property type="entry name" value="TGS-like"/>
    <property type="match status" value="1"/>
</dbReference>
<dbReference type="HAMAP" id="MF_00184">
    <property type="entry name" value="Thr_tRNA_synth"/>
    <property type="match status" value="1"/>
</dbReference>
<dbReference type="InterPro" id="IPR004154">
    <property type="entry name" value="Anticodon-bd"/>
</dbReference>
<reference evidence="14" key="1">
    <citation type="journal article" date="2014" name="Genome Announc.">
        <title>Draft genome sequences of the altered schaedler flora, a defined bacterial community from gnotobiotic mice.</title>
        <authorList>
            <person name="Wannemuehler M.J."/>
            <person name="Overstreet A.M."/>
            <person name="Ward D.V."/>
            <person name="Phillips G.J."/>
        </authorList>
    </citation>
    <scope>NUCLEOTIDE SEQUENCE</scope>
    <source>
        <strain evidence="14">ASF457</strain>
    </source>
</reference>
<dbReference type="InterPro" id="IPR045864">
    <property type="entry name" value="aa-tRNA-synth_II/BPL/LPL"/>
</dbReference>
<dbReference type="Gene3D" id="3.10.20.30">
    <property type="match status" value="1"/>
</dbReference>
<proteinExistence type="inferred from homology"/>
<comment type="catalytic activity">
    <reaction evidence="12 13">
        <text>tRNA(Thr) + L-threonine + ATP = L-threonyl-tRNA(Thr) + AMP + diphosphate + H(+)</text>
        <dbReference type="Rhea" id="RHEA:24624"/>
        <dbReference type="Rhea" id="RHEA-COMP:9670"/>
        <dbReference type="Rhea" id="RHEA-COMP:9704"/>
        <dbReference type="ChEBI" id="CHEBI:15378"/>
        <dbReference type="ChEBI" id="CHEBI:30616"/>
        <dbReference type="ChEBI" id="CHEBI:33019"/>
        <dbReference type="ChEBI" id="CHEBI:57926"/>
        <dbReference type="ChEBI" id="CHEBI:78442"/>
        <dbReference type="ChEBI" id="CHEBI:78534"/>
        <dbReference type="ChEBI" id="CHEBI:456215"/>
        <dbReference type="EC" id="6.1.1.3"/>
    </reaction>
</comment>
<keyword evidence="2 13" id="KW-0963">Cytoplasm</keyword>
<evidence type="ECO:0000313" key="15">
    <source>
        <dbReference type="Proteomes" id="UP000017429"/>
    </source>
</evidence>
<keyword evidence="7 13" id="KW-0862">Zinc</keyword>
<comment type="caution">
    <text evidence="13">Lacks conserved residue(s) required for the propagation of feature annotation.</text>
</comment>
<reference evidence="14" key="2">
    <citation type="submission" date="2022-05" db="EMBL/GenBank/DDBJ databases">
        <authorList>
            <person name="Proctor A.L."/>
            <person name="Phillips G.J."/>
            <person name="Wannemuehler M.J."/>
        </authorList>
    </citation>
    <scope>NUCLEOTIDE SEQUENCE</scope>
    <source>
        <strain evidence="14">ASF457</strain>
    </source>
</reference>
<dbReference type="KEGG" id="msch:N508_001915"/>
<organism evidence="14 15">
    <name type="scientific">Mucispirillum schaedleri ASF457</name>
    <dbReference type="NCBI Taxonomy" id="1379858"/>
    <lineage>
        <taxon>Bacteria</taxon>
        <taxon>Pseudomonadati</taxon>
        <taxon>Deferribacterota</taxon>
        <taxon>Deferribacteres</taxon>
        <taxon>Deferribacterales</taxon>
        <taxon>Mucispirillaceae</taxon>
        <taxon>Mucispirillum</taxon>
    </lineage>
</organism>
<feature type="binding site" evidence="13">
    <location>
        <position position="383"/>
    </location>
    <ligand>
        <name>Zn(2+)</name>
        <dbReference type="ChEBI" id="CHEBI:29105"/>
        <note>catalytic</note>
    </ligand>
</feature>
<dbReference type="CDD" id="cd00771">
    <property type="entry name" value="ThrRS_core"/>
    <property type="match status" value="1"/>
</dbReference>
<dbReference type="SUPFAM" id="SSF52954">
    <property type="entry name" value="Class II aaRS ABD-related"/>
    <property type="match status" value="1"/>
</dbReference>
<keyword evidence="8 13" id="KW-0067">ATP-binding</keyword>
<dbReference type="Gene3D" id="3.30.54.20">
    <property type="match status" value="1"/>
</dbReference>
<evidence type="ECO:0000256" key="6">
    <source>
        <dbReference type="ARBA" id="ARBA00022741"/>
    </source>
</evidence>
<dbReference type="GO" id="GO:0005524">
    <property type="term" value="F:ATP binding"/>
    <property type="evidence" value="ECO:0007669"/>
    <property type="project" value="UniProtKB-UniRule"/>
</dbReference>
<name>V2Q928_9BACT</name>
<dbReference type="InterPro" id="IPR012676">
    <property type="entry name" value="TGS-like"/>
</dbReference>
<protein>
    <recommendedName>
        <fullName evidence="13">Threonine--tRNA ligase</fullName>
        <ecNumber evidence="13">6.1.1.3</ecNumber>
    </recommendedName>
    <alternativeName>
        <fullName evidence="13">Threonyl-tRNA synthetase</fullName>
        <shortName evidence="13">ThrRS</shortName>
    </alternativeName>
</protein>
<evidence type="ECO:0000256" key="4">
    <source>
        <dbReference type="ARBA" id="ARBA00022598"/>
    </source>
</evidence>
<comment type="cofactor">
    <cofactor evidence="13">
        <name>Zn(2+)</name>
        <dbReference type="ChEBI" id="CHEBI:29105"/>
    </cofactor>
    <text evidence="13">Binds 1 zinc ion per subunit.</text>
</comment>
<dbReference type="CDD" id="cd01667">
    <property type="entry name" value="TGS_ThrRS"/>
    <property type="match status" value="1"/>
</dbReference>
<comment type="subunit">
    <text evidence="13">Homodimer.</text>
</comment>
<dbReference type="EC" id="6.1.1.3" evidence="13"/>
<dbReference type="InterPro" id="IPR047246">
    <property type="entry name" value="ThrRS_anticodon"/>
</dbReference>
<dbReference type="GO" id="GO:0000049">
    <property type="term" value="F:tRNA binding"/>
    <property type="evidence" value="ECO:0007669"/>
    <property type="project" value="UniProtKB-KW"/>
</dbReference>
<accession>V2Q928</accession>
<keyword evidence="9 13" id="KW-0694">RNA-binding</keyword>
<gene>
    <name evidence="14" type="primary">thrZ</name>
    <name evidence="13" type="synonym">thrS</name>
    <name evidence="14" type="ORF">N508_001915</name>
</gene>
<dbReference type="PANTHER" id="PTHR11451">
    <property type="entry name" value="THREONINE-TRNA LIGASE"/>
    <property type="match status" value="1"/>
</dbReference>
<dbReference type="Proteomes" id="UP000017429">
    <property type="component" value="Chromosome"/>
</dbReference>
<evidence type="ECO:0000256" key="1">
    <source>
        <dbReference type="ARBA" id="ARBA00008226"/>
    </source>
</evidence>
<dbReference type="Gene3D" id="3.30.980.10">
    <property type="entry name" value="Threonyl-trna Synthetase, Chain A, domain 2"/>
    <property type="match status" value="1"/>
</dbReference>
<evidence type="ECO:0000256" key="13">
    <source>
        <dbReference type="HAMAP-Rule" id="MF_00184"/>
    </source>
</evidence>
<dbReference type="FunFam" id="3.30.980.10:FF:000005">
    <property type="entry name" value="Threonyl-tRNA synthetase, mitochondrial"/>
    <property type="match status" value="1"/>
</dbReference>
<dbReference type="FunFam" id="3.30.930.10:FF:000002">
    <property type="entry name" value="Threonine--tRNA ligase"/>
    <property type="match status" value="1"/>
</dbReference>
<dbReference type="EMBL" id="CP097562">
    <property type="protein sequence ID" value="USF24822.1"/>
    <property type="molecule type" value="Genomic_DNA"/>
</dbReference>
<dbReference type="GO" id="GO:0004829">
    <property type="term" value="F:threonine-tRNA ligase activity"/>
    <property type="evidence" value="ECO:0007669"/>
    <property type="project" value="UniProtKB-UniRule"/>
</dbReference>
<dbReference type="InterPro" id="IPR033728">
    <property type="entry name" value="ThrRS_core"/>
</dbReference>
<dbReference type="CDD" id="cd00860">
    <property type="entry name" value="ThrRS_anticodon"/>
    <property type="match status" value="1"/>
</dbReference>
<dbReference type="InterPro" id="IPR002314">
    <property type="entry name" value="aa-tRNA-synt_IIb"/>
</dbReference>
<dbReference type="AlphaFoldDB" id="V2Q928"/>
<dbReference type="InterPro" id="IPR012947">
    <property type="entry name" value="tRNA_SAD"/>
</dbReference>
<comment type="subcellular location">
    <subcellularLocation>
        <location evidence="13">Cytoplasm</location>
    </subcellularLocation>
</comment>
<dbReference type="eggNOG" id="COG0441">
    <property type="taxonomic scope" value="Bacteria"/>
</dbReference>
<keyword evidence="3 13" id="KW-0820">tRNA-binding</keyword>
<dbReference type="InterPro" id="IPR012675">
    <property type="entry name" value="Beta-grasp_dom_sf"/>
</dbReference>
<dbReference type="InterPro" id="IPR002320">
    <property type="entry name" value="Thr-tRNA-ligase_IIa"/>
</dbReference>
<keyword evidence="5 13" id="KW-0479">Metal-binding</keyword>
<dbReference type="PROSITE" id="PS50862">
    <property type="entry name" value="AA_TRNA_LIGASE_II"/>
    <property type="match status" value="1"/>
</dbReference>
<dbReference type="GO" id="GO:0046872">
    <property type="term" value="F:metal ion binding"/>
    <property type="evidence" value="ECO:0007669"/>
    <property type="project" value="UniProtKB-KW"/>
</dbReference>
<dbReference type="Pfam" id="PF00587">
    <property type="entry name" value="tRNA-synt_2b"/>
    <property type="match status" value="1"/>
</dbReference>
<dbReference type="SUPFAM" id="SSF55186">
    <property type="entry name" value="ThrRS/AlaRS common domain"/>
    <property type="match status" value="1"/>
</dbReference>
<dbReference type="Gene3D" id="3.30.930.10">
    <property type="entry name" value="Bira Bifunctional Protein, Domain 2"/>
    <property type="match status" value="1"/>
</dbReference>
<dbReference type="PRINTS" id="PR01047">
    <property type="entry name" value="TRNASYNTHTHR"/>
</dbReference>
<dbReference type="InterPro" id="IPR004095">
    <property type="entry name" value="TGS"/>
</dbReference>
<feature type="binding site" evidence="13">
    <location>
        <position position="332"/>
    </location>
    <ligand>
        <name>Zn(2+)</name>
        <dbReference type="ChEBI" id="CHEBI:29105"/>
        <note>catalytic</note>
    </ligand>
</feature>
<evidence type="ECO:0000256" key="9">
    <source>
        <dbReference type="ARBA" id="ARBA00022884"/>
    </source>
</evidence>
<dbReference type="Pfam" id="PF02824">
    <property type="entry name" value="TGS"/>
    <property type="match status" value="1"/>
</dbReference>
<dbReference type="FunFam" id="3.30.54.20:FF:000002">
    <property type="entry name" value="Threonine--tRNA ligase"/>
    <property type="match status" value="1"/>
</dbReference>
<dbReference type="Pfam" id="PF07973">
    <property type="entry name" value="tRNA_SAD"/>
    <property type="match status" value="1"/>
</dbReference>
<dbReference type="PANTHER" id="PTHR11451:SF44">
    <property type="entry name" value="THREONINE--TRNA LIGASE, CHLOROPLASTIC_MITOCHONDRIAL 2"/>
    <property type="match status" value="1"/>
</dbReference>
<feature type="binding site" evidence="13">
    <location>
        <position position="509"/>
    </location>
    <ligand>
        <name>Zn(2+)</name>
        <dbReference type="ChEBI" id="CHEBI:29105"/>
        <note>catalytic</note>
    </ligand>
</feature>
<dbReference type="SMART" id="SM00863">
    <property type="entry name" value="tRNA_SAD"/>
    <property type="match status" value="1"/>
</dbReference>
<evidence type="ECO:0000256" key="8">
    <source>
        <dbReference type="ARBA" id="ARBA00022840"/>
    </source>
</evidence>
<keyword evidence="11 13" id="KW-0030">Aminoacyl-tRNA synthetase</keyword>
<dbReference type="InterPro" id="IPR018163">
    <property type="entry name" value="Thr/Ala-tRNA-synth_IIc_edit"/>
</dbReference>
<dbReference type="RefSeq" id="WP_023276850.1">
    <property type="nucleotide sequence ID" value="NZ_CP097562.1"/>
</dbReference>
<dbReference type="Gene3D" id="3.40.50.800">
    <property type="entry name" value="Anticodon-binding domain"/>
    <property type="match status" value="1"/>
</dbReference>
<evidence type="ECO:0000256" key="12">
    <source>
        <dbReference type="ARBA" id="ARBA00049515"/>
    </source>
</evidence>
<dbReference type="OrthoDB" id="9802304at2"/>
<keyword evidence="15" id="KW-1185">Reference proteome</keyword>
<dbReference type="GO" id="GO:0006435">
    <property type="term" value="P:threonyl-tRNA aminoacylation"/>
    <property type="evidence" value="ECO:0007669"/>
    <property type="project" value="UniProtKB-UniRule"/>
</dbReference>
<dbReference type="InterPro" id="IPR006195">
    <property type="entry name" value="aa-tRNA-synth_II"/>
</dbReference>
<dbReference type="NCBIfam" id="TIGR00418">
    <property type="entry name" value="thrS"/>
    <property type="match status" value="1"/>
</dbReference>
<evidence type="ECO:0000256" key="10">
    <source>
        <dbReference type="ARBA" id="ARBA00022917"/>
    </source>
</evidence>
<dbReference type="FunFam" id="3.40.50.800:FF:000001">
    <property type="entry name" value="Threonine--tRNA ligase"/>
    <property type="match status" value="1"/>
</dbReference>
<sequence>MNITLPDGGKIELEDNSTILDAAKKISNSLAKKAVAGVVNDKIVDLNTALHNEDNIKILTESDKEALEILRHSTAHLMAQAVLRLYPETKVTIGPVVENGFYYDFDRDTPFTVEDLEKIEKEMAKISAENIAVTRKEISSSEAIDRFTKEDEKYKVEIIKDLGVDTVSLYEQGDFTDLCRGPHISSTGKIKHFKLLSVAGAYWRGDEKNKQLQRIYGTSWFSKKELDDYLNMLEEAKKRDHRRLGKQLKLFTIEEDAGAGFPIYLPRGGMLRAVLEQFEREEHIKRGYDIVYGPTILKKDLWVCSGHYDNYKENMYFTEIDGVEFGIKPMNCLSHIMIYKNDLHSYRDLPLRYFELGSVHRHEKSGVLHGLMRVRAFTQDDAHIFCRQDQLLEEITNILDFVKTVMDIFGFEFIHTVSTRPEEKFIGSVEVWDTATKALIDALEDKGLKYTINEGDGAFYGPKIDIKLKDAIGRLWQCATIQCDFNLPERFDLSYIGQDGEKHRPVMLHRVILGSVDRFLGVLIEHFAGAFPVWISPVQVKIMNITDESAEYAETLYRKLKQAGIRVEKDLRNEKIGYKIREAQMEKVPHMIVVGNNEMNENKVSVRLRNGETKNNLDFSAYISVLQSLVDSKSLELWAE</sequence>
<evidence type="ECO:0000256" key="2">
    <source>
        <dbReference type="ARBA" id="ARBA00022490"/>
    </source>
</evidence>
<evidence type="ECO:0000256" key="7">
    <source>
        <dbReference type="ARBA" id="ARBA00022833"/>
    </source>
</evidence>
<keyword evidence="4 13" id="KW-0436">Ligase</keyword>